<accession>A1CTU4</accession>
<proteinExistence type="predicted"/>
<dbReference type="GeneID" id="4699841"/>
<dbReference type="OMA" id="YDIDYNE"/>
<reference evidence="1 2" key="1">
    <citation type="journal article" date="2008" name="PLoS Genet.">
        <title>Genomic islands in the pathogenic filamentous fungus Aspergillus fumigatus.</title>
        <authorList>
            <person name="Fedorova N.D."/>
            <person name="Khaldi N."/>
            <person name="Joardar V.S."/>
            <person name="Maiti R."/>
            <person name="Amedeo P."/>
            <person name="Anderson M.J."/>
            <person name="Crabtree J."/>
            <person name="Silva J.C."/>
            <person name="Badger J.H."/>
            <person name="Albarraq A."/>
            <person name="Angiuoli S."/>
            <person name="Bussey H."/>
            <person name="Bowyer P."/>
            <person name="Cotty P.J."/>
            <person name="Dyer P.S."/>
            <person name="Egan A."/>
            <person name="Galens K."/>
            <person name="Fraser-Liggett C.M."/>
            <person name="Haas B.J."/>
            <person name="Inman J.M."/>
            <person name="Kent R."/>
            <person name="Lemieux S."/>
            <person name="Malavazi I."/>
            <person name="Orvis J."/>
            <person name="Roemer T."/>
            <person name="Ronning C.M."/>
            <person name="Sundaram J.P."/>
            <person name="Sutton G."/>
            <person name="Turner G."/>
            <person name="Venter J.C."/>
            <person name="White O.R."/>
            <person name="Whitty B.R."/>
            <person name="Youngman P."/>
            <person name="Wolfe K.H."/>
            <person name="Goldman G.H."/>
            <person name="Wortman J.R."/>
            <person name="Jiang B."/>
            <person name="Denning D.W."/>
            <person name="Nierman W.C."/>
        </authorList>
    </citation>
    <scope>NUCLEOTIDE SEQUENCE [LARGE SCALE GENOMIC DNA]</scope>
    <source>
        <strain evidence="2">ATCC 1007 / CBS 513.65 / DSM 816 / NCTC 3887 / NRRL 1</strain>
    </source>
</reference>
<dbReference type="Proteomes" id="UP000006701">
    <property type="component" value="Unassembled WGS sequence"/>
</dbReference>
<evidence type="ECO:0000313" key="2">
    <source>
        <dbReference type="Proteomes" id="UP000006701"/>
    </source>
</evidence>
<name>A1CTU4_ASPCL</name>
<dbReference type="EMBL" id="DS027060">
    <property type="protein sequence ID" value="EAW06731.1"/>
    <property type="molecule type" value="Genomic_DNA"/>
</dbReference>
<dbReference type="AlphaFoldDB" id="A1CTU4"/>
<protein>
    <submittedName>
        <fullName evidence="1">Uncharacterized protein</fullName>
    </submittedName>
</protein>
<dbReference type="HOGENOM" id="CLU_2704368_0_0_1"/>
<sequence length="73" mass="8217">MDYDIDYNEVLDQISTNLSNALNTFGPSSQQYQNILEILKDCVHRLGNEPTKKTPAVDPDTLSLAMQFLEIGE</sequence>
<organism evidence="1 2">
    <name type="scientific">Aspergillus clavatus (strain ATCC 1007 / CBS 513.65 / DSM 816 / NCTC 3887 / NRRL 1 / QM 1276 / 107)</name>
    <dbReference type="NCBI Taxonomy" id="344612"/>
    <lineage>
        <taxon>Eukaryota</taxon>
        <taxon>Fungi</taxon>
        <taxon>Dikarya</taxon>
        <taxon>Ascomycota</taxon>
        <taxon>Pezizomycotina</taxon>
        <taxon>Eurotiomycetes</taxon>
        <taxon>Eurotiomycetidae</taxon>
        <taxon>Eurotiales</taxon>
        <taxon>Aspergillaceae</taxon>
        <taxon>Aspergillus</taxon>
        <taxon>Aspergillus subgen. Fumigati</taxon>
    </lineage>
</organism>
<dbReference type="VEuPathDB" id="FungiDB:ACLA_084260"/>
<dbReference type="RefSeq" id="XP_001268157.1">
    <property type="nucleotide sequence ID" value="XM_001268156.1"/>
</dbReference>
<dbReference type="OrthoDB" id="4472639at2759"/>
<dbReference type="eggNOG" id="ENOG502T5KK">
    <property type="taxonomic scope" value="Eukaryota"/>
</dbReference>
<gene>
    <name evidence="1" type="ORF">ACLA_084260</name>
</gene>
<dbReference type="KEGG" id="act:ACLA_084260"/>
<keyword evidence="2" id="KW-1185">Reference proteome</keyword>
<evidence type="ECO:0000313" key="1">
    <source>
        <dbReference type="EMBL" id="EAW06731.1"/>
    </source>
</evidence>